<comment type="subcellular location">
    <subcellularLocation>
        <location evidence="1">Nucleus</location>
        <location evidence="1">Nucleolus</location>
    </subcellularLocation>
</comment>
<keyword evidence="6" id="KW-1185">Reference proteome</keyword>
<accession>A0A2I4DDF5</accession>
<dbReference type="InterPro" id="IPR035979">
    <property type="entry name" value="RBD_domain_sf"/>
</dbReference>
<dbReference type="InterPro" id="IPR034221">
    <property type="entry name" value="RBM34_RRM2"/>
</dbReference>
<dbReference type="GO" id="GO:0005730">
    <property type="term" value="C:nucleolus"/>
    <property type="evidence" value="ECO:0000318"/>
    <property type="project" value="GO_Central"/>
</dbReference>
<feature type="compositionally biased region" description="Basic and acidic residues" evidence="5">
    <location>
        <begin position="537"/>
        <end position="546"/>
    </location>
</feature>
<dbReference type="Gene3D" id="3.30.70.330">
    <property type="match status" value="2"/>
</dbReference>
<dbReference type="STRING" id="51240.A0A2I4DDF5"/>
<keyword evidence="3" id="KW-0694">RNA-binding</keyword>
<evidence type="ECO:0000256" key="4">
    <source>
        <dbReference type="ARBA" id="ARBA00023242"/>
    </source>
</evidence>
<dbReference type="PANTHER" id="PTHR23236">
    <property type="entry name" value="EUKARYOTIC TRANSLATION INITIATION FACTOR 4B/4H"/>
    <property type="match status" value="1"/>
</dbReference>
<feature type="compositionally biased region" description="Polar residues" evidence="5">
    <location>
        <begin position="36"/>
        <end position="47"/>
    </location>
</feature>
<dbReference type="PANTHER" id="PTHR23236:SF25">
    <property type="entry name" value="RNA-BINDING PROTEIN 34"/>
    <property type="match status" value="1"/>
</dbReference>
<evidence type="ECO:0000313" key="7">
    <source>
        <dbReference type="RefSeq" id="XP_018805178.2"/>
    </source>
</evidence>
<feature type="region of interest" description="Disordered" evidence="5">
    <location>
        <begin position="451"/>
        <end position="551"/>
    </location>
</feature>
<evidence type="ECO:0000256" key="3">
    <source>
        <dbReference type="ARBA" id="ARBA00022884"/>
    </source>
</evidence>
<keyword evidence="4" id="KW-0539">Nucleus</keyword>
<evidence type="ECO:0000256" key="5">
    <source>
        <dbReference type="SAM" id="MobiDB-lite"/>
    </source>
</evidence>
<name>A0A2I4DDF5_JUGRE</name>
<feature type="compositionally biased region" description="Basic residues" evidence="5">
    <location>
        <begin position="588"/>
        <end position="597"/>
    </location>
</feature>
<organism evidence="6 7">
    <name type="scientific">Juglans regia</name>
    <name type="common">English walnut</name>
    <dbReference type="NCBI Taxonomy" id="51240"/>
    <lineage>
        <taxon>Eukaryota</taxon>
        <taxon>Viridiplantae</taxon>
        <taxon>Streptophyta</taxon>
        <taxon>Embryophyta</taxon>
        <taxon>Tracheophyta</taxon>
        <taxon>Spermatophyta</taxon>
        <taxon>Magnoliopsida</taxon>
        <taxon>eudicotyledons</taxon>
        <taxon>Gunneridae</taxon>
        <taxon>Pentapetalae</taxon>
        <taxon>rosids</taxon>
        <taxon>fabids</taxon>
        <taxon>Fagales</taxon>
        <taxon>Juglandaceae</taxon>
        <taxon>Juglans</taxon>
    </lineage>
</organism>
<feature type="compositionally biased region" description="Basic residues" evidence="5">
    <location>
        <begin position="92"/>
        <end position="102"/>
    </location>
</feature>
<evidence type="ECO:0000313" key="6">
    <source>
        <dbReference type="Proteomes" id="UP000235220"/>
    </source>
</evidence>
<dbReference type="GeneID" id="108979058"/>
<feature type="compositionally biased region" description="Basic and acidic residues" evidence="5">
    <location>
        <begin position="451"/>
        <end position="461"/>
    </location>
</feature>
<reference evidence="7" key="1">
    <citation type="submission" date="2025-08" db="UniProtKB">
        <authorList>
            <consortium name="RefSeq"/>
        </authorList>
    </citation>
    <scope>IDENTIFICATION</scope>
    <source>
        <tissue evidence="7">Leaves</tissue>
    </source>
</reference>
<dbReference type="SMART" id="SM00360">
    <property type="entry name" value="RRM"/>
    <property type="match status" value="2"/>
</dbReference>
<feature type="compositionally biased region" description="Basic and acidic residues" evidence="5">
    <location>
        <begin position="71"/>
        <end position="80"/>
    </location>
</feature>
<dbReference type="PROSITE" id="PS50102">
    <property type="entry name" value="RRM"/>
    <property type="match status" value="2"/>
</dbReference>
<dbReference type="InterPro" id="IPR012677">
    <property type="entry name" value="Nucleotide-bd_a/b_plait_sf"/>
</dbReference>
<dbReference type="KEGG" id="jre:108979058"/>
<dbReference type="OrthoDB" id="442677at2759"/>
<feature type="compositionally biased region" description="Polar residues" evidence="5">
    <location>
        <begin position="189"/>
        <end position="198"/>
    </location>
</feature>
<dbReference type="SUPFAM" id="SSF54928">
    <property type="entry name" value="RNA-binding domain, RBD"/>
    <property type="match status" value="2"/>
</dbReference>
<feature type="region of interest" description="Disordered" evidence="5">
    <location>
        <begin position="566"/>
        <end position="597"/>
    </location>
</feature>
<dbReference type="InterPro" id="IPR000504">
    <property type="entry name" value="RRM_dom"/>
</dbReference>
<dbReference type="GO" id="GO:0003723">
    <property type="term" value="F:RNA binding"/>
    <property type="evidence" value="ECO:0000318"/>
    <property type="project" value="GO_Central"/>
</dbReference>
<feature type="region of interest" description="Disordered" evidence="5">
    <location>
        <begin position="1"/>
        <end position="210"/>
    </location>
</feature>
<protein>
    <submittedName>
        <fullName evidence="7">RNA-binding protein 34</fullName>
    </submittedName>
</protein>
<dbReference type="Pfam" id="PF00076">
    <property type="entry name" value="RRM_1"/>
    <property type="match status" value="2"/>
</dbReference>
<dbReference type="AlphaFoldDB" id="A0A2I4DDF5"/>
<dbReference type="RefSeq" id="XP_018805178.2">
    <property type="nucleotide sequence ID" value="XM_018949633.2"/>
</dbReference>
<evidence type="ECO:0000256" key="2">
    <source>
        <dbReference type="ARBA" id="ARBA00007077"/>
    </source>
</evidence>
<gene>
    <name evidence="7" type="primary">LOC108979058</name>
</gene>
<dbReference type="CDD" id="cd12394">
    <property type="entry name" value="RRM1_RBM34"/>
    <property type="match status" value="1"/>
</dbReference>
<proteinExistence type="inferred from homology"/>
<evidence type="ECO:0000256" key="1">
    <source>
        <dbReference type="ARBA" id="ARBA00004604"/>
    </source>
</evidence>
<dbReference type="Gramene" id="Jr02_13180_p1">
    <property type="protein sequence ID" value="cds.Jr02_13180_p1"/>
    <property type="gene ID" value="Jr02_13180"/>
</dbReference>
<dbReference type="FunCoup" id="A0A2I4DDF5">
    <property type="interactions" value="2447"/>
</dbReference>
<dbReference type="Proteomes" id="UP000235220">
    <property type="component" value="Chromosome 2"/>
</dbReference>
<sequence>MRKLKHKPKEPVETPRHDAVPPSSGVFTTLFGDVPKQNTASVSSIFSDDNPYRRKPLESSTPGLGFPQAESLRRTDDVGRSESPNLSDELNKKKKKDKRKRDKEKTPENPILESDPVAGASETALGTKKSKKEKPQNLNIGNGSDGALEDGKVGNPKLGSESNGASEKDRGKPSELGPNTNEEDPNMGSKASGSLNNMNKKKRKRDELEREYEARKYGAAEVEEREEAEGGSKEKKKIVGEKRKTVDNVEDMVVSPDGFDDESKLLRTVFVGNLPLKVKKKALTKEFKQFGEVESVRIRSVPIVDTKKPRKGAIITKQFNEAVDSVHAYIVFKSEESAQASLTHNMAVFGGNHIRVDRACPPRKKLKGENGSFYDIKRTVFVGNLPYDVKDEQLYQLFSGIDNLGSSIEAVRVIRHSHISLGKGIAYVLFKTREAANLVVKKRNLKLQDRELRISHARRDSTPSSTPTKRPYSSLSQPANSPAKRLALDRRTSEGNNRANTKAPLSYQGLRASKSGVQKKAHPKSIRSFNMNSNNQKGEKLKEQKGKRPAVAARKVQALAQAFKVGGSAAQGGVKRKPDSQTPESFKRKNKKFKKSK</sequence>
<comment type="similarity">
    <text evidence="2">Belongs to the RRM RBM34 family.</text>
</comment>
<dbReference type="CDD" id="cd12395">
    <property type="entry name" value="RRM2_RBM34"/>
    <property type="match status" value="1"/>
</dbReference>
<feature type="compositionally biased region" description="Polar residues" evidence="5">
    <location>
        <begin position="462"/>
        <end position="480"/>
    </location>
</feature>
<feature type="compositionally biased region" description="Basic and acidic residues" evidence="5">
    <location>
        <begin position="9"/>
        <end position="19"/>
    </location>
</feature>